<dbReference type="Proteomes" id="UP000036771">
    <property type="component" value="Unassembled WGS sequence"/>
</dbReference>
<dbReference type="AlphaFoldDB" id="A0A0K8MEX7"/>
<accession>A0A0K8MEX7</accession>
<comment type="caution">
    <text evidence="1">The sequence shown here is derived from an EMBL/GenBank/DDBJ whole genome shotgun (WGS) entry which is preliminary data.</text>
</comment>
<proteinExistence type="predicted"/>
<name>A0A0K8MEX7_9PROT</name>
<sequence>MKHFFVFLSVILSPLTLTGCGHYKPIDFPKQGGDQESPGLFSGKKGKFEIGMPVPWASSAKEDLQSEPTDH</sequence>
<evidence type="ECO:0000313" key="1">
    <source>
        <dbReference type="EMBL" id="GAO99012.1"/>
    </source>
</evidence>
<evidence type="ECO:0000313" key="2">
    <source>
        <dbReference type="Proteomes" id="UP000036771"/>
    </source>
</evidence>
<reference evidence="1 2" key="1">
    <citation type="submission" date="2015-03" db="EMBL/GenBank/DDBJ databases">
        <title>Caedibacter varicaedens, whole genome shotgun sequence.</title>
        <authorList>
            <person name="Suzuki H."/>
            <person name="Dapper A.L."/>
            <person name="Gibson A.K."/>
            <person name="Jackson C."/>
            <person name="Lee H."/>
            <person name="Pejaver V.R."/>
            <person name="Doak T."/>
            <person name="Lynch M."/>
        </authorList>
    </citation>
    <scope>NUCLEOTIDE SEQUENCE [LARGE SCALE GENOMIC DNA]</scope>
</reference>
<dbReference type="PROSITE" id="PS51257">
    <property type="entry name" value="PROKAR_LIPOPROTEIN"/>
    <property type="match status" value="1"/>
</dbReference>
<protein>
    <recommendedName>
        <fullName evidence="3">Lipoprotein</fullName>
    </recommendedName>
</protein>
<gene>
    <name evidence="1" type="ORF">Cva_01684</name>
</gene>
<keyword evidence="2" id="KW-1185">Reference proteome</keyword>
<dbReference type="EMBL" id="BBVC01000114">
    <property type="protein sequence ID" value="GAO99012.1"/>
    <property type="molecule type" value="Genomic_DNA"/>
</dbReference>
<evidence type="ECO:0008006" key="3">
    <source>
        <dbReference type="Google" id="ProtNLM"/>
    </source>
</evidence>
<organism evidence="1 2">
    <name type="scientific">Caedimonas varicaedens</name>
    <dbReference type="NCBI Taxonomy" id="1629334"/>
    <lineage>
        <taxon>Bacteria</taxon>
        <taxon>Pseudomonadati</taxon>
        <taxon>Pseudomonadota</taxon>
        <taxon>Alphaproteobacteria</taxon>
        <taxon>Holosporales</taxon>
        <taxon>Caedimonadaceae</taxon>
        <taxon>Caedimonas</taxon>
    </lineage>
</organism>